<feature type="domain" description="DUF4142" evidence="2">
    <location>
        <begin position="44"/>
        <end position="176"/>
    </location>
</feature>
<dbReference type="RefSeq" id="WP_199050655.1">
    <property type="nucleotide sequence ID" value="NZ_JAELXT010000025.1"/>
</dbReference>
<evidence type="ECO:0000313" key="4">
    <source>
        <dbReference type="Proteomes" id="UP000620670"/>
    </source>
</evidence>
<sequence length="182" mass="20285">MSTRRILIATFALGALLTGIATSSLAQVQGDRGSPTETRPIGPEEFLRLAYSSATLQGQAGKLAASRETRPEVKSYAAAATEFRQGLLQRIETFAKERGMLLPPVKEFEHQVIIENLEPLDYLALSRRYAEIQVQALEQELTIYRAASQSPHQEIRSFADQVLPELQRQREGAQRMYEAVAP</sequence>
<feature type="signal peptide" evidence="1">
    <location>
        <begin position="1"/>
        <end position="26"/>
    </location>
</feature>
<feature type="chain" id="PRO_5045991197" evidence="1">
    <location>
        <begin position="27"/>
        <end position="182"/>
    </location>
</feature>
<keyword evidence="1" id="KW-0732">Signal</keyword>
<dbReference type="Pfam" id="PF13628">
    <property type="entry name" value="DUF4142"/>
    <property type="match status" value="1"/>
</dbReference>
<dbReference type="Proteomes" id="UP000620670">
    <property type="component" value="Unassembled WGS sequence"/>
</dbReference>
<dbReference type="InterPro" id="IPR025419">
    <property type="entry name" value="DUF4142"/>
</dbReference>
<evidence type="ECO:0000259" key="2">
    <source>
        <dbReference type="Pfam" id="PF13628"/>
    </source>
</evidence>
<evidence type="ECO:0000256" key="1">
    <source>
        <dbReference type="SAM" id="SignalP"/>
    </source>
</evidence>
<keyword evidence="4" id="KW-1185">Reference proteome</keyword>
<proteinExistence type="predicted"/>
<accession>A0ABS0Y697</accession>
<evidence type="ECO:0000313" key="3">
    <source>
        <dbReference type="EMBL" id="MBJ6127430.1"/>
    </source>
</evidence>
<dbReference type="EMBL" id="JAELXT010000025">
    <property type="protein sequence ID" value="MBJ6127430.1"/>
    <property type="molecule type" value="Genomic_DNA"/>
</dbReference>
<organism evidence="3 4">
    <name type="scientific">Microvirga splendida</name>
    <dbReference type="NCBI Taxonomy" id="2795727"/>
    <lineage>
        <taxon>Bacteria</taxon>
        <taxon>Pseudomonadati</taxon>
        <taxon>Pseudomonadota</taxon>
        <taxon>Alphaproteobacteria</taxon>
        <taxon>Hyphomicrobiales</taxon>
        <taxon>Methylobacteriaceae</taxon>
        <taxon>Microvirga</taxon>
    </lineage>
</organism>
<protein>
    <submittedName>
        <fullName evidence="3">DUF4142 domain-containing protein</fullName>
    </submittedName>
</protein>
<reference evidence="4" key="1">
    <citation type="submission" date="2020-12" db="EMBL/GenBank/DDBJ databases">
        <title>Hymenobacter sp.</title>
        <authorList>
            <person name="Kim M.K."/>
        </authorList>
    </citation>
    <scope>NUCLEOTIDE SEQUENCE [LARGE SCALE GENOMIC DNA]</scope>
    <source>
        <strain evidence="4">BT325</strain>
    </source>
</reference>
<gene>
    <name evidence="3" type="ORF">JAO75_18680</name>
</gene>
<name>A0ABS0Y697_9HYPH</name>
<comment type="caution">
    <text evidence="3">The sequence shown here is derived from an EMBL/GenBank/DDBJ whole genome shotgun (WGS) entry which is preliminary data.</text>
</comment>